<dbReference type="SUPFAM" id="SSF57850">
    <property type="entry name" value="RING/U-box"/>
    <property type="match status" value="1"/>
</dbReference>
<evidence type="ECO:0000256" key="3">
    <source>
        <dbReference type="ARBA" id="ARBA00022833"/>
    </source>
</evidence>
<dbReference type="PANTHER" id="PTHR45931:SF13">
    <property type="entry name" value="GENOME ASSEMBLY, CHROMOSOME: A05"/>
    <property type="match status" value="1"/>
</dbReference>
<keyword evidence="2 4" id="KW-0863">Zinc-finger</keyword>
<evidence type="ECO:0000256" key="2">
    <source>
        <dbReference type="ARBA" id="ARBA00022771"/>
    </source>
</evidence>
<proteinExistence type="predicted"/>
<keyword evidence="7" id="KW-1185">Reference proteome</keyword>
<dbReference type="GO" id="GO:0008270">
    <property type="term" value="F:zinc ion binding"/>
    <property type="evidence" value="ECO:0007669"/>
    <property type="project" value="UniProtKB-KW"/>
</dbReference>
<dbReference type="SMART" id="SM00184">
    <property type="entry name" value="RING"/>
    <property type="match status" value="1"/>
</dbReference>
<dbReference type="GO" id="GO:0061630">
    <property type="term" value="F:ubiquitin protein ligase activity"/>
    <property type="evidence" value="ECO:0007669"/>
    <property type="project" value="TreeGrafter"/>
</dbReference>
<dbReference type="Gene3D" id="3.30.40.10">
    <property type="entry name" value="Zinc/RING finger domain, C3HC4 (zinc finger)"/>
    <property type="match status" value="1"/>
</dbReference>
<dbReference type="eggNOG" id="KOG0800">
    <property type="taxonomic scope" value="Eukaryota"/>
</dbReference>
<keyword evidence="1" id="KW-0479">Metal-binding</keyword>
<dbReference type="Gramene" id="scaffold_102497.1">
    <property type="protein sequence ID" value="scaffold_102497.1"/>
    <property type="gene ID" value="scaffold_102497.1"/>
</dbReference>
<dbReference type="Proteomes" id="UP000008694">
    <property type="component" value="Unassembled WGS sequence"/>
</dbReference>
<protein>
    <recommendedName>
        <fullName evidence="5">RING-type domain-containing protein</fullName>
    </recommendedName>
</protein>
<evidence type="ECO:0000313" key="6">
    <source>
        <dbReference type="EMBL" id="EFH69467.1"/>
    </source>
</evidence>
<dbReference type="Pfam" id="PF13639">
    <property type="entry name" value="zf-RING_2"/>
    <property type="match status" value="1"/>
</dbReference>
<organism evidence="7">
    <name type="scientific">Arabidopsis lyrata subsp. lyrata</name>
    <name type="common">Lyre-leaved rock-cress</name>
    <dbReference type="NCBI Taxonomy" id="81972"/>
    <lineage>
        <taxon>Eukaryota</taxon>
        <taxon>Viridiplantae</taxon>
        <taxon>Streptophyta</taxon>
        <taxon>Embryophyta</taxon>
        <taxon>Tracheophyta</taxon>
        <taxon>Spermatophyta</taxon>
        <taxon>Magnoliopsida</taxon>
        <taxon>eudicotyledons</taxon>
        <taxon>Gunneridae</taxon>
        <taxon>Pentapetalae</taxon>
        <taxon>rosids</taxon>
        <taxon>malvids</taxon>
        <taxon>Brassicales</taxon>
        <taxon>Brassicaceae</taxon>
        <taxon>Camelineae</taxon>
        <taxon>Arabidopsis</taxon>
    </lineage>
</organism>
<dbReference type="InterPro" id="IPR013083">
    <property type="entry name" value="Znf_RING/FYVE/PHD"/>
</dbReference>
<evidence type="ECO:0000256" key="1">
    <source>
        <dbReference type="ARBA" id="ARBA00022723"/>
    </source>
</evidence>
<dbReference type="PANTHER" id="PTHR45931">
    <property type="entry name" value="SI:CH211-59O9.10"/>
    <property type="match status" value="1"/>
</dbReference>
<dbReference type="PROSITE" id="PS50089">
    <property type="entry name" value="ZF_RING_2"/>
    <property type="match status" value="1"/>
</dbReference>
<sequence>MDLFADKVSLKHEIDYNPKPEDAGRIKTTIFEEDMQVPFDESTIDIRFRPACKVAVESLSRKVYEKTMSCSEMCSICFYEFKMGERVVTLSCGHEFDDSCIHEWFAKNHVCLLCRFKLPCEI</sequence>
<dbReference type="InterPro" id="IPR051834">
    <property type="entry name" value="RING_finger_E3_ligase"/>
</dbReference>
<accession>D7KKZ4</accession>
<reference evidence="7" key="1">
    <citation type="journal article" date="2011" name="Nat. Genet.">
        <title>The Arabidopsis lyrata genome sequence and the basis of rapid genome size change.</title>
        <authorList>
            <person name="Hu T.T."/>
            <person name="Pattyn P."/>
            <person name="Bakker E.G."/>
            <person name="Cao J."/>
            <person name="Cheng J.-F."/>
            <person name="Clark R.M."/>
            <person name="Fahlgren N."/>
            <person name="Fawcett J.A."/>
            <person name="Grimwood J."/>
            <person name="Gundlach H."/>
            <person name="Haberer G."/>
            <person name="Hollister J.D."/>
            <person name="Ossowski S."/>
            <person name="Ottilar R.P."/>
            <person name="Salamov A.A."/>
            <person name="Schneeberger K."/>
            <person name="Spannagl M."/>
            <person name="Wang X."/>
            <person name="Yang L."/>
            <person name="Nasrallah M.E."/>
            <person name="Bergelson J."/>
            <person name="Carrington J.C."/>
            <person name="Gaut B.S."/>
            <person name="Schmutz J."/>
            <person name="Mayer K.F.X."/>
            <person name="Van de Peer Y."/>
            <person name="Grigoriev I.V."/>
            <person name="Nordborg M."/>
            <person name="Weigel D."/>
            <person name="Guo Y.-L."/>
        </authorList>
    </citation>
    <scope>NUCLEOTIDE SEQUENCE [LARGE SCALE GENOMIC DNA]</scope>
    <source>
        <strain evidence="7">cv. MN47</strain>
    </source>
</reference>
<dbReference type="GO" id="GO:0005634">
    <property type="term" value="C:nucleus"/>
    <property type="evidence" value="ECO:0007669"/>
    <property type="project" value="TreeGrafter"/>
</dbReference>
<dbReference type="AlphaFoldDB" id="D7KKZ4"/>
<gene>
    <name evidence="6" type="ORF">ARALYDRAFT_889703</name>
</gene>
<dbReference type="EMBL" id="GL348713">
    <property type="protein sequence ID" value="EFH69467.1"/>
    <property type="molecule type" value="Genomic_DNA"/>
</dbReference>
<evidence type="ECO:0000256" key="4">
    <source>
        <dbReference type="PROSITE-ProRule" id="PRU00175"/>
    </source>
</evidence>
<feature type="domain" description="RING-type" evidence="5">
    <location>
        <begin position="74"/>
        <end position="115"/>
    </location>
</feature>
<name>D7KKZ4_ARALL</name>
<dbReference type="GO" id="GO:0006511">
    <property type="term" value="P:ubiquitin-dependent protein catabolic process"/>
    <property type="evidence" value="ECO:0007669"/>
    <property type="project" value="TreeGrafter"/>
</dbReference>
<dbReference type="InterPro" id="IPR001841">
    <property type="entry name" value="Znf_RING"/>
</dbReference>
<keyword evidence="3" id="KW-0862">Zinc</keyword>
<evidence type="ECO:0000259" key="5">
    <source>
        <dbReference type="PROSITE" id="PS50089"/>
    </source>
</evidence>
<dbReference type="HOGENOM" id="CLU_013137_16_1_1"/>
<evidence type="ECO:0000313" key="7">
    <source>
        <dbReference type="Proteomes" id="UP000008694"/>
    </source>
</evidence>